<name>A0ABP0VC76_9BRYO</name>
<evidence type="ECO:0000256" key="1">
    <source>
        <dbReference type="ARBA" id="ARBA00004141"/>
    </source>
</evidence>
<organism evidence="7 8">
    <name type="scientific">Sphagnum jensenii</name>
    <dbReference type="NCBI Taxonomy" id="128206"/>
    <lineage>
        <taxon>Eukaryota</taxon>
        <taxon>Viridiplantae</taxon>
        <taxon>Streptophyta</taxon>
        <taxon>Embryophyta</taxon>
        <taxon>Bryophyta</taxon>
        <taxon>Sphagnophytina</taxon>
        <taxon>Sphagnopsida</taxon>
        <taxon>Sphagnales</taxon>
        <taxon>Sphagnaceae</taxon>
        <taxon>Sphagnum</taxon>
    </lineage>
</organism>
<evidence type="ECO:0000256" key="4">
    <source>
        <dbReference type="ARBA" id="ARBA00022989"/>
    </source>
</evidence>
<feature type="transmembrane region" description="Helical" evidence="6">
    <location>
        <begin position="6"/>
        <end position="28"/>
    </location>
</feature>
<sequence length="356" mass="39302">MTVFSAMGILITSAALVIYPNVPVSVLWDPVQLIGQFKQPIVIAVSMFTVAVATLSVNIAANVVSPANDFANAFPRWITFKSGGLITGIFGILMQPWKLVADPHGYIFQWLVGYSGGLGSIAGVLIVDYWVIRKTRLCLTHLYLADGDYRYDAGWNWRAVMATSIGCFLAWIGAFYQPLKIVFDNGCAPNHVESKLLEGALQQTDTLPALPDRFQVAHPFSEDMLGQPDNLLEWVMIPSALAGTWSRNGTVLLSIRDELTHRETHPNTQSFPHGTFIRGFQIDSSGNIWDCPRGRRHRFETSSDGRSAEYIIITGGRQMLVTGPDSLRDFGEVTLVDVDPGYWVDHESAAQRAGRA</sequence>
<keyword evidence="3 6" id="KW-0812">Transmembrane</keyword>
<evidence type="ECO:0000313" key="7">
    <source>
        <dbReference type="EMBL" id="CAK9252036.1"/>
    </source>
</evidence>
<keyword evidence="8" id="KW-1185">Reference proteome</keyword>
<comment type="subcellular location">
    <subcellularLocation>
        <location evidence="1">Membrane</location>
        <topology evidence="1">Multi-pass membrane protein</topology>
    </subcellularLocation>
</comment>
<feature type="transmembrane region" description="Helical" evidence="6">
    <location>
        <begin position="73"/>
        <end position="94"/>
    </location>
</feature>
<dbReference type="Proteomes" id="UP001497444">
    <property type="component" value="Unassembled WGS sequence"/>
</dbReference>
<keyword evidence="5 6" id="KW-0472">Membrane</keyword>
<comment type="caution">
    <text evidence="7">The sequence shown here is derived from an EMBL/GenBank/DDBJ whole genome shotgun (WGS) entry which is preliminary data.</text>
</comment>
<dbReference type="PANTHER" id="PTHR30618">
    <property type="entry name" value="NCS1 FAMILY PURINE/PYRIMIDINE TRANSPORTER"/>
    <property type="match status" value="1"/>
</dbReference>
<accession>A0ABP0VC76</accession>
<evidence type="ECO:0000256" key="6">
    <source>
        <dbReference type="SAM" id="Phobius"/>
    </source>
</evidence>
<keyword evidence="4 6" id="KW-1133">Transmembrane helix</keyword>
<protein>
    <submittedName>
        <fullName evidence="7">Uncharacterized protein</fullName>
    </submittedName>
</protein>
<dbReference type="PANTHER" id="PTHR30618:SF0">
    <property type="entry name" value="PURINE-URACIL PERMEASE NCS1"/>
    <property type="match status" value="1"/>
</dbReference>
<feature type="transmembrane region" description="Helical" evidence="6">
    <location>
        <begin position="155"/>
        <end position="176"/>
    </location>
</feature>
<dbReference type="InterPro" id="IPR045225">
    <property type="entry name" value="Uracil/uridine/allantoin_perm"/>
</dbReference>
<feature type="transmembrane region" description="Helical" evidence="6">
    <location>
        <begin position="106"/>
        <end position="132"/>
    </location>
</feature>
<reference evidence="7" key="1">
    <citation type="submission" date="2024-02" db="EMBL/GenBank/DDBJ databases">
        <authorList>
            <consortium name="ELIXIR-Norway"/>
            <consortium name="Elixir Norway"/>
        </authorList>
    </citation>
    <scope>NUCLEOTIDE SEQUENCE</scope>
</reference>
<evidence type="ECO:0000313" key="8">
    <source>
        <dbReference type="Proteomes" id="UP001497444"/>
    </source>
</evidence>
<evidence type="ECO:0000256" key="2">
    <source>
        <dbReference type="ARBA" id="ARBA00008974"/>
    </source>
</evidence>
<proteinExistence type="inferred from homology"/>
<comment type="similarity">
    <text evidence="2">Belongs to the purine-cytosine permease (2.A.39) family.</text>
</comment>
<dbReference type="Pfam" id="PF02133">
    <property type="entry name" value="Transp_cyt_pur"/>
    <property type="match status" value="1"/>
</dbReference>
<gene>
    <name evidence="7" type="ORF">CSSPJE1EN1_LOCUS27414</name>
</gene>
<dbReference type="Gene3D" id="1.10.4160.10">
    <property type="entry name" value="Hydantoin permease"/>
    <property type="match status" value="1"/>
</dbReference>
<dbReference type="InterPro" id="IPR001248">
    <property type="entry name" value="Pur-cyt_permease"/>
</dbReference>
<dbReference type="EMBL" id="CAXAQS010000542">
    <property type="protein sequence ID" value="CAK9252036.1"/>
    <property type="molecule type" value="Genomic_DNA"/>
</dbReference>
<evidence type="ECO:0000256" key="5">
    <source>
        <dbReference type="ARBA" id="ARBA00023136"/>
    </source>
</evidence>
<feature type="transmembrane region" description="Helical" evidence="6">
    <location>
        <begin position="40"/>
        <end position="61"/>
    </location>
</feature>
<evidence type="ECO:0000256" key="3">
    <source>
        <dbReference type="ARBA" id="ARBA00022692"/>
    </source>
</evidence>